<feature type="compositionally biased region" description="Polar residues" evidence="1">
    <location>
        <begin position="110"/>
        <end position="125"/>
    </location>
</feature>
<feature type="region of interest" description="Disordered" evidence="1">
    <location>
        <begin position="52"/>
        <end position="131"/>
    </location>
</feature>
<name>A0A428TI73_9HYPO</name>
<organism evidence="2 3">
    <name type="scientific">Fusarium ambrosium</name>
    <dbReference type="NCBI Taxonomy" id="131363"/>
    <lineage>
        <taxon>Eukaryota</taxon>
        <taxon>Fungi</taxon>
        <taxon>Dikarya</taxon>
        <taxon>Ascomycota</taxon>
        <taxon>Pezizomycotina</taxon>
        <taxon>Sordariomycetes</taxon>
        <taxon>Hypocreomycetidae</taxon>
        <taxon>Hypocreales</taxon>
        <taxon>Nectriaceae</taxon>
        <taxon>Fusarium</taxon>
        <taxon>Fusarium solani species complex</taxon>
    </lineage>
</organism>
<feature type="compositionally biased region" description="Polar residues" evidence="1">
    <location>
        <begin position="52"/>
        <end position="62"/>
    </location>
</feature>
<proteinExistence type="predicted"/>
<comment type="caution">
    <text evidence="2">The sequence shown here is derived from an EMBL/GenBank/DDBJ whole genome shotgun (WGS) entry which is preliminary data.</text>
</comment>
<dbReference type="AlphaFoldDB" id="A0A428TI73"/>
<evidence type="ECO:0000256" key="1">
    <source>
        <dbReference type="SAM" id="MobiDB-lite"/>
    </source>
</evidence>
<feature type="region of interest" description="Disordered" evidence="1">
    <location>
        <begin position="1"/>
        <end position="25"/>
    </location>
</feature>
<keyword evidence="3" id="KW-1185">Reference proteome</keyword>
<evidence type="ECO:0000313" key="3">
    <source>
        <dbReference type="Proteomes" id="UP000288429"/>
    </source>
</evidence>
<evidence type="ECO:0000313" key="2">
    <source>
        <dbReference type="EMBL" id="RSM01734.1"/>
    </source>
</evidence>
<gene>
    <name evidence="2" type="ORF">CDV31_011207</name>
</gene>
<accession>A0A428TI73</accession>
<sequence length="131" mass="14056">MQSPSQVQVPRPGQPTSGFAHQSNGYSPAINAWLRQEGTEVPWHNLASIVVPSTSQDTSHSGSVALPSDNAATQGSVRHDGFDTGMNMTHPKDTSSSNIHTRLPSMSVPAYSQQQERTNTNQGPQTDKDTS</sequence>
<dbReference type="Proteomes" id="UP000288429">
    <property type="component" value="Unassembled WGS sequence"/>
</dbReference>
<protein>
    <submittedName>
        <fullName evidence="2">Uncharacterized protein</fullName>
    </submittedName>
</protein>
<reference evidence="2 3" key="1">
    <citation type="submission" date="2017-06" db="EMBL/GenBank/DDBJ databases">
        <title>Cmopartive genomic analysis of Ambrosia Fusariam Clade fungi.</title>
        <authorList>
            <person name="Stajich J.E."/>
            <person name="Carrillo J."/>
            <person name="Kijimoto T."/>
            <person name="Eskalen A."/>
            <person name="O'Donnell K."/>
            <person name="Kasson M."/>
        </authorList>
    </citation>
    <scope>NUCLEOTIDE SEQUENCE [LARGE SCALE GENOMIC DNA]</scope>
    <source>
        <strain evidence="2 3">NRRL 20438</strain>
    </source>
</reference>
<dbReference type="EMBL" id="NIZV01000185">
    <property type="protein sequence ID" value="RSM01734.1"/>
    <property type="molecule type" value="Genomic_DNA"/>
</dbReference>